<proteinExistence type="predicted"/>
<reference evidence="2" key="1">
    <citation type="journal article" date="2021" name="PeerJ">
        <title>Extensive microbial diversity within the chicken gut microbiome revealed by metagenomics and culture.</title>
        <authorList>
            <person name="Gilroy R."/>
            <person name="Ravi A."/>
            <person name="Getino M."/>
            <person name="Pursley I."/>
            <person name="Horton D.L."/>
            <person name="Alikhan N.F."/>
            <person name="Baker D."/>
            <person name="Gharbi K."/>
            <person name="Hall N."/>
            <person name="Watson M."/>
            <person name="Adriaenssens E.M."/>
            <person name="Foster-Nyarko E."/>
            <person name="Jarju S."/>
            <person name="Secka A."/>
            <person name="Antonio M."/>
            <person name="Oren A."/>
            <person name="Chaudhuri R.R."/>
            <person name="La Ragione R."/>
            <person name="Hildebrand F."/>
            <person name="Pallen M.J."/>
        </authorList>
    </citation>
    <scope>NUCLEOTIDE SEQUENCE</scope>
    <source>
        <strain evidence="2">ChiGjej1B1-98</strain>
    </source>
</reference>
<dbReference type="SUPFAM" id="SSF51338">
    <property type="entry name" value="Composite domain of metallo-dependent hydrolases"/>
    <property type="match status" value="1"/>
</dbReference>
<evidence type="ECO:0000313" key="3">
    <source>
        <dbReference type="Proteomes" id="UP000824005"/>
    </source>
</evidence>
<dbReference type="AlphaFoldDB" id="A0A9D1YT96"/>
<name>A0A9D1YT96_9MICO</name>
<dbReference type="CDD" id="cd01300">
    <property type="entry name" value="YtcJ_like"/>
    <property type="match status" value="1"/>
</dbReference>
<dbReference type="SUPFAM" id="SSF51556">
    <property type="entry name" value="Metallo-dependent hydrolases"/>
    <property type="match status" value="1"/>
</dbReference>
<dbReference type="InterPro" id="IPR033932">
    <property type="entry name" value="YtcJ-like"/>
</dbReference>
<comment type="caution">
    <text evidence="2">The sequence shown here is derived from an EMBL/GenBank/DDBJ whole genome shotgun (WGS) entry which is preliminary data.</text>
</comment>
<dbReference type="InterPro" id="IPR013108">
    <property type="entry name" value="Amidohydro_3"/>
</dbReference>
<reference evidence="2" key="2">
    <citation type="submission" date="2021-04" db="EMBL/GenBank/DDBJ databases">
        <authorList>
            <person name="Gilroy R."/>
        </authorList>
    </citation>
    <scope>NUCLEOTIDE SEQUENCE</scope>
    <source>
        <strain evidence="2">ChiGjej1B1-98</strain>
    </source>
</reference>
<dbReference type="InterPro" id="IPR011059">
    <property type="entry name" value="Metal-dep_hydrolase_composite"/>
</dbReference>
<dbReference type="Gene3D" id="2.30.40.10">
    <property type="entry name" value="Urease, subunit C, domain 1"/>
    <property type="match status" value="1"/>
</dbReference>
<dbReference type="EMBL" id="DXDC01000105">
    <property type="protein sequence ID" value="HIY65332.1"/>
    <property type="molecule type" value="Genomic_DNA"/>
</dbReference>
<accession>A0A9D1YT96</accession>
<organism evidence="2 3">
    <name type="scientific">Candidatus Agrococcus pullicola</name>
    <dbReference type="NCBI Taxonomy" id="2838429"/>
    <lineage>
        <taxon>Bacteria</taxon>
        <taxon>Bacillati</taxon>
        <taxon>Actinomycetota</taxon>
        <taxon>Actinomycetes</taxon>
        <taxon>Micrococcales</taxon>
        <taxon>Microbacteriaceae</taxon>
        <taxon>Agrococcus</taxon>
    </lineage>
</organism>
<dbReference type="Gene3D" id="3.20.20.140">
    <property type="entry name" value="Metal-dependent hydrolases"/>
    <property type="match status" value="1"/>
</dbReference>
<evidence type="ECO:0000313" key="2">
    <source>
        <dbReference type="EMBL" id="HIY65332.1"/>
    </source>
</evidence>
<evidence type="ECO:0000259" key="1">
    <source>
        <dbReference type="Pfam" id="PF07969"/>
    </source>
</evidence>
<sequence>MDVDLILRGGRILTMGSAGVTDSIAVHQGRILALGRDAESLTARVERNLEGRTVTPGFIDAHAHSVWFGLTLVELDVAPARSIDELYDLVAERAAETAQSEWVVGAGFNQMYTQNEYPDPVRLNEAAGGRPVWIKHTSGHACVIDRRAIEITRVHDYLERGIDGGRIVVDEHGEPTGLLEEQAMRLVQDIMLPYPLGRIEQALEAATRHYLTEGLTSVTDAGIAGGWIAHSPQEFAAYQNALRNGRLHTRQQVMPESSTITEFGEPGAEGHYSGFSAGIRSGLGNDRLQLGPAKFFLDGSILGATARMSEEYHHCPGSHGYYQGDRGDIRDRALAAGRAGWTLAMHAVGDEAVDLAIEIAGTLRAEGIEPPIPHRIEHGGVVRPEQIARLAEVDLTIVGQPYFVSVYGDGMRRFIGDERADGSFPAKSLLDAGLNLAISSDRPVAQGAPLRVMQSAVERLTASGHVYGGHERLTPQEALAAYTTGPARLTGWEGVKGVLQPGALADLTILGADPTKVPAAEISSVPVEATVVGGEAKHDPNGIVSA</sequence>
<dbReference type="PANTHER" id="PTHR22642:SF2">
    <property type="entry name" value="PROTEIN LONG AFTER FAR-RED 3"/>
    <property type="match status" value="1"/>
</dbReference>
<dbReference type="InterPro" id="IPR032466">
    <property type="entry name" value="Metal_Hydrolase"/>
</dbReference>
<feature type="domain" description="Amidohydrolase 3" evidence="1">
    <location>
        <begin position="47"/>
        <end position="535"/>
    </location>
</feature>
<dbReference type="Proteomes" id="UP000824005">
    <property type="component" value="Unassembled WGS sequence"/>
</dbReference>
<dbReference type="GO" id="GO:0016810">
    <property type="term" value="F:hydrolase activity, acting on carbon-nitrogen (but not peptide) bonds"/>
    <property type="evidence" value="ECO:0007669"/>
    <property type="project" value="InterPro"/>
</dbReference>
<gene>
    <name evidence="2" type="ORF">H9830_03525</name>
</gene>
<dbReference type="PANTHER" id="PTHR22642">
    <property type="entry name" value="IMIDAZOLONEPROPIONASE"/>
    <property type="match status" value="1"/>
</dbReference>
<protein>
    <submittedName>
        <fullName evidence="2">Amidohydrolase</fullName>
    </submittedName>
</protein>
<dbReference type="Gene3D" id="3.10.310.70">
    <property type="match status" value="1"/>
</dbReference>
<dbReference type="Pfam" id="PF07969">
    <property type="entry name" value="Amidohydro_3"/>
    <property type="match status" value="1"/>
</dbReference>